<gene>
    <name evidence="1" type="ORF">NMY3_00846</name>
</gene>
<evidence type="ECO:0000313" key="1">
    <source>
        <dbReference type="EMBL" id="ALI35055.1"/>
    </source>
</evidence>
<sequence length="69" mass="8179">MHSEENEYLINEDPKRGVIFVTLNTTWSEIVFYHESYSRKLTTSSRVPMNPSERNATSELPYMMKIHQN</sequence>
<dbReference type="EMBL" id="CP012850">
    <property type="protein sequence ID" value="ALI35055.1"/>
    <property type="molecule type" value="Genomic_DNA"/>
</dbReference>
<dbReference type="AlphaFoldDB" id="A0A654LV32"/>
<keyword evidence="2" id="KW-1185">Reference proteome</keyword>
<proteinExistence type="predicted"/>
<accession>A0A654LV32</accession>
<dbReference type="RefSeq" id="WP_196817602.1">
    <property type="nucleotide sequence ID" value="NZ_CP012850.1"/>
</dbReference>
<name>A0A654LV32_9ARCH</name>
<dbReference type="GeneID" id="60420980"/>
<dbReference type="Proteomes" id="UP000058925">
    <property type="component" value="Chromosome"/>
</dbReference>
<evidence type="ECO:0000313" key="2">
    <source>
        <dbReference type="Proteomes" id="UP000058925"/>
    </source>
</evidence>
<organism evidence="1 2">
    <name type="scientific">Candidatus Nitrosocosmicus oleophilus</name>
    <dbReference type="NCBI Taxonomy" id="1353260"/>
    <lineage>
        <taxon>Archaea</taxon>
        <taxon>Nitrososphaerota</taxon>
        <taxon>Nitrososphaeria</taxon>
        <taxon>Nitrososphaerales</taxon>
        <taxon>Nitrososphaeraceae</taxon>
        <taxon>Candidatus Nitrosocosmicus</taxon>
    </lineage>
</organism>
<protein>
    <submittedName>
        <fullName evidence="1">Uncharacterized protein</fullName>
    </submittedName>
</protein>
<dbReference type="KEGG" id="taa:NMY3_00846"/>
<reference evidence="2" key="1">
    <citation type="submission" date="2015-10" db="EMBL/GenBank/DDBJ databases">
        <title>Niche specialization of a soil ammonia-oxidizing archaeon, Candidatus Nitrosocosmicus oleophilus.</title>
        <authorList>
            <person name="Jung M.-Y."/>
            <person name="Rhee S.-K."/>
        </authorList>
    </citation>
    <scope>NUCLEOTIDE SEQUENCE [LARGE SCALE GENOMIC DNA]</scope>
    <source>
        <strain evidence="2">MY3</strain>
    </source>
</reference>